<sequence>MFHKDISPLVFSLKGESAVMTTQKLVLQVFFNDVIANISLGVPVFNDAHDVYLQHYKPAAKANHPAFRVNYRSHYVSRGSVCPVEYGALLNA</sequence>
<feature type="non-terminal residue" evidence="1">
    <location>
        <position position="92"/>
    </location>
</feature>
<dbReference type="RefSeq" id="XP_040743895.1">
    <property type="nucleotide sequence ID" value="XM_040887512.1"/>
</dbReference>
<dbReference type="AlphaFoldDB" id="A0A1Y1W9N8"/>
<evidence type="ECO:0000313" key="2">
    <source>
        <dbReference type="Proteomes" id="UP000193922"/>
    </source>
</evidence>
<comment type="caution">
    <text evidence="1">The sequence shown here is derived from an EMBL/GenBank/DDBJ whole genome shotgun (WGS) entry which is preliminary data.</text>
</comment>
<organism evidence="1 2">
    <name type="scientific">Linderina pennispora</name>
    <dbReference type="NCBI Taxonomy" id="61395"/>
    <lineage>
        <taxon>Eukaryota</taxon>
        <taxon>Fungi</taxon>
        <taxon>Fungi incertae sedis</taxon>
        <taxon>Zoopagomycota</taxon>
        <taxon>Kickxellomycotina</taxon>
        <taxon>Kickxellomycetes</taxon>
        <taxon>Kickxellales</taxon>
        <taxon>Kickxellaceae</taxon>
        <taxon>Linderina</taxon>
    </lineage>
</organism>
<name>A0A1Y1W9N8_9FUNG</name>
<gene>
    <name evidence="1" type="ORF">DL89DRAFT_267479</name>
</gene>
<reference evidence="1 2" key="1">
    <citation type="submission" date="2016-07" db="EMBL/GenBank/DDBJ databases">
        <title>Pervasive Adenine N6-methylation of Active Genes in Fungi.</title>
        <authorList>
            <consortium name="DOE Joint Genome Institute"/>
            <person name="Mondo S.J."/>
            <person name="Dannebaum R.O."/>
            <person name="Kuo R.C."/>
            <person name="Labutti K."/>
            <person name="Haridas S."/>
            <person name="Kuo A."/>
            <person name="Salamov A."/>
            <person name="Ahrendt S.R."/>
            <person name="Lipzen A."/>
            <person name="Sullivan W."/>
            <person name="Andreopoulos W.B."/>
            <person name="Clum A."/>
            <person name="Lindquist E."/>
            <person name="Daum C."/>
            <person name="Ramamoorthy G.K."/>
            <person name="Gryganskyi A."/>
            <person name="Culley D."/>
            <person name="Magnuson J.K."/>
            <person name="James T.Y."/>
            <person name="O'Malley M.A."/>
            <person name="Stajich J.E."/>
            <person name="Spatafora J.W."/>
            <person name="Visel A."/>
            <person name="Grigoriev I.V."/>
        </authorList>
    </citation>
    <scope>NUCLEOTIDE SEQUENCE [LARGE SCALE GENOMIC DNA]</scope>
    <source>
        <strain evidence="1 2">ATCC 12442</strain>
    </source>
</reference>
<keyword evidence="2" id="KW-1185">Reference proteome</keyword>
<dbReference type="Proteomes" id="UP000193922">
    <property type="component" value="Unassembled WGS sequence"/>
</dbReference>
<accession>A0A1Y1W9N8</accession>
<dbReference type="EMBL" id="MCFD01000006">
    <property type="protein sequence ID" value="ORX70257.1"/>
    <property type="molecule type" value="Genomic_DNA"/>
</dbReference>
<dbReference type="GeneID" id="63804160"/>
<evidence type="ECO:0000313" key="1">
    <source>
        <dbReference type="EMBL" id="ORX70257.1"/>
    </source>
</evidence>
<proteinExistence type="predicted"/>
<protein>
    <submittedName>
        <fullName evidence="1">Uncharacterized protein</fullName>
    </submittedName>
</protein>